<name>A0A517YN54_9BACT</name>
<evidence type="ECO:0000259" key="1">
    <source>
        <dbReference type="Pfam" id="PF13808"/>
    </source>
</evidence>
<accession>A0A517YN54</accession>
<dbReference type="EMBL" id="CP036274">
    <property type="protein sequence ID" value="QDU31657.1"/>
    <property type="molecule type" value="Genomic_DNA"/>
</dbReference>
<dbReference type="InterPro" id="IPR032806">
    <property type="entry name" value="YbfD_N"/>
</dbReference>
<keyword evidence="3" id="KW-1185">Reference proteome</keyword>
<feature type="domain" description="H repeat-associated protein N-terminal" evidence="1">
    <location>
        <begin position="10"/>
        <end position="96"/>
    </location>
</feature>
<proteinExistence type="predicted"/>
<dbReference type="Proteomes" id="UP000315017">
    <property type="component" value="Chromosome"/>
</dbReference>
<reference evidence="2 3" key="1">
    <citation type="submission" date="2019-02" db="EMBL/GenBank/DDBJ databases">
        <title>Deep-cultivation of Planctomycetes and their phenomic and genomic characterization uncovers novel biology.</title>
        <authorList>
            <person name="Wiegand S."/>
            <person name="Jogler M."/>
            <person name="Boedeker C."/>
            <person name="Pinto D."/>
            <person name="Vollmers J."/>
            <person name="Rivas-Marin E."/>
            <person name="Kohn T."/>
            <person name="Peeters S.H."/>
            <person name="Heuer A."/>
            <person name="Rast P."/>
            <person name="Oberbeckmann S."/>
            <person name="Bunk B."/>
            <person name="Jeske O."/>
            <person name="Meyerdierks A."/>
            <person name="Storesund J.E."/>
            <person name="Kallscheuer N."/>
            <person name="Luecker S."/>
            <person name="Lage O.M."/>
            <person name="Pohl T."/>
            <person name="Merkel B.J."/>
            <person name="Hornburger P."/>
            <person name="Mueller R.-W."/>
            <person name="Bruemmer F."/>
            <person name="Labrenz M."/>
            <person name="Spormann A.M."/>
            <person name="Op den Camp H."/>
            <person name="Overmann J."/>
            <person name="Amann R."/>
            <person name="Jetten M.S.M."/>
            <person name="Mascher T."/>
            <person name="Medema M.H."/>
            <person name="Devos D.P."/>
            <person name="Kaster A.-K."/>
            <person name="Ovreas L."/>
            <person name="Rohde M."/>
            <person name="Galperin M.Y."/>
            <person name="Jogler C."/>
        </authorList>
    </citation>
    <scope>NUCLEOTIDE SEQUENCE [LARGE SCALE GENOMIC DNA]</scope>
    <source>
        <strain evidence="2 3">ETA_A8</strain>
    </source>
</reference>
<evidence type="ECO:0000313" key="2">
    <source>
        <dbReference type="EMBL" id="QDU31657.1"/>
    </source>
</evidence>
<dbReference type="Pfam" id="PF13808">
    <property type="entry name" value="DDE_Tnp_1_assoc"/>
    <property type="match status" value="1"/>
</dbReference>
<gene>
    <name evidence="2" type="ORF">ETAA8_68170</name>
</gene>
<organism evidence="2 3">
    <name type="scientific">Anatilimnocola aggregata</name>
    <dbReference type="NCBI Taxonomy" id="2528021"/>
    <lineage>
        <taxon>Bacteria</taxon>
        <taxon>Pseudomonadati</taxon>
        <taxon>Planctomycetota</taxon>
        <taxon>Planctomycetia</taxon>
        <taxon>Pirellulales</taxon>
        <taxon>Pirellulaceae</taxon>
        <taxon>Anatilimnocola</taxon>
    </lineage>
</organism>
<dbReference type="KEGG" id="aagg:ETAA8_68170"/>
<evidence type="ECO:0000313" key="3">
    <source>
        <dbReference type="Proteomes" id="UP000315017"/>
    </source>
</evidence>
<protein>
    <recommendedName>
        <fullName evidence="1">H repeat-associated protein N-terminal domain-containing protein</fullName>
    </recommendedName>
</protein>
<dbReference type="AlphaFoldDB" id="A0A517YN54"/>
<dbReference type="RefSeq" id="WP_202921415.1">
    <property type="nucleotide sequence ID" value="NZ_CP036274.1"/>
</dbReference>
<sequence length="104" mass="11934">MIAMESLVRVIAQVKDPRKPHGVRHPIESILALVLLGLLARIREMEVLNRWATEHWEQLREPLGFDREQPPHATTICRSLAKCDLSSFSKAFPTWIQQVLVPSE</sequence>